<comment type="caution">
    <text evidence="8">The sequence shown here is derived from an EMBL/GenBank/DDBJ whole genome shotgun (WGS) entry which is preliminary data.</text>
</comment>
<evidence type="ECO:0000256" key="1">
    <source>
        <dbReference type="ARBA" id="ARBA00004127"/>
    </source>
</evidence>
<dbReference type="InterPro" id="IPR053934">
    <property type="entry name" value="HTTM_dom"/>
</dbReference>
<dbReference type="InterPro" id="IPR011020">
    <property type="entry name" value="HTTM-like"/>
</dbReference>
<evidence type="ECO:0000313" key="8">
    <source>
        <dbReference type="EMBL" id="TDE00425.1"/>
    </source>
</evidence>
<dbReference type="AlphaFoldDB" id="A0A4R5CRS1"/>
<gene>
    <name evidence="8" type="ORF">E1269_25640</name>
</gene>
<feature type="transmembrane region" description="Helical" evidence="6">
    <location>
        <begin position="196"/>
        <end position="219"/>
    </location>
</feature>
<feature type="transmembrane region" description="Helical" evidence="6">
    <location>
        <begin position="30"/>
        <end position="50"/>
    </location>
</feature>
<evidence type="ECO:0000256" key="2">
    <source>
        <dbReference type="ARBA" id="ARBA00022692"/>
    </source>
</evidence>
<feature type="region of interest" description="Disordered" evidence="5">
    <location>
        <begin position="336"/>
        <end position="361"/>
    </location>
</feature>
<feature type="transmembrane region" description="Helical" evidence="6">
    <location>
        <begin position="92"/>
        <end position="110"/>
    </location>
</feature>
<reference evidence="8 9" key="1">
    <citation type="submission" date="2019-03" db="EMBL/GenBank/DDBJ databases">
        <title>Draft genome sequences of novel Actinobacteria.</title>
        <authorList>
            <person name="Sahin N."/>
            <person name="Ay H."/>
            <person name="Saygin H."/>
        </authorList>
    </citation>
    <scope>NUCLEOTIDE SEQUENCE [LARGE SCALE GENOMIC DNA]</scope>
    <source>
        <strain evidence="8 9">5K138</strain>
    </source>
</reference>
<dbReference type="Proteomes" id="UP000294739">
    <property type="component" value="Unassembled WGS sequence"/>
</dbReference>
<organism evidence="8 9">
    <name type="scientific">Jiangella asiatica</name>
    <dbReference type="NCBI Taxonomy" id="2530372"/>
    <lineage>
        <taxon>Bacteria</taxon>
        <taxon>Bacillati</taxon>
        <taxon>Actinomycetota</taxon>
        <taxon>Actinomycetes</taxon>
        <taxon>Jiangellales</taxon>
        <taxon>Jiangellaceae</taxon>
        <taxon>Jiangella</taxon>
    </lineage>
</organism>
<evidence type="ECO:0000256" key="6">
    <source>
        <dbReference type="SAM" id="Phobius"/>
    </source>
</evidence>
<sequence length="361" mass="40268">MIGPAVDRGLEAAAVQVAKGEEWLLGARRATYGVAAVRIIFGLAGIWFLLANWSNRHYLWGDAGQWMSPLARNGGFGWPFTLFEGGGSQTEVTVKLLVVLALAVAFTLGWRTRIVAPLLLVCWVSLIESNPLYGDQSDNIFRILLIYLCFADLSGRWSLDARRRARRAAGTGRRLLPSSLGLPSNVRRNMGLFGTLVHNLAVVAVAAQICIIYVASALYKVQGEYWQDGTAVYYPMQVGQYRPWPFVNDLLSSNPFGVLVVSYFSVFIQLFFPLMLLRRTTRVIALLGVIGMHMGIAVIMGLPFFSLFIMAGDQIFIRDATYAAIAGRFRGWRDDRRRRRQPTPDTPVIVNDQRPHSVANR</sequence>
<dbReference type="PANTHER" id="PTHR39535:SF2">
    <property type="entry name" value="HTTM DOMAIN-CONTAINING PROTEIN"/>
    <property type="match status" value="1"/>
</dbReference>
<dbReference type="InterPro" id="IPR052964">
    <property type="entry name" value="Sporulation_signal_mat"/>
</dbReference>
<protein>
    <submittedName>
        <fullName evidence="8">HTTM domain-containing protein</fullName>
    </submittedName>
</protein>
<feature type="transmembrane region" description="Helical" evidence="6">
    <location>
        <begin position="315"/>
        <end position="331"/>
    </location>
</feature>
<feature type="transmembrane region" description="Helical" evidence="6">
    <location>
        <begin position="140"/>
        <end position="159"/>
    </location>
</feature>
<keyword evidence="4 6" id="KW-0472">Membrane</keyword>
<evidence type="ECO:0000259" key="7">
    <source>
        <dbReference type="SMART" id="SM00752"/>
    </source>
</evidence>
<keyword evidence="9" id="KW-1185">Reference proteome</keyword>
<dbReference type="PANTHER" id="PTHR39535">
    <property type="entry name" value="SPORULATION-DELAYING PROTEIN SDPB"/>
    <property type="match status" value="1"/>
</dbReference>
<dbReference type="RefSeq" id="WP_131899929.1">
    <property type="nucleotide sequence ID" value="NZ_SMKZ01000050.1"/>
</dbReference>
<name>A0A4R5CRS1_9ACTN</name>
<keyword evidence="2 6" id="KW-0812">Transmembrane</keyword>
<proteinExistence type="predicted"/>
<dbReference type="EMBL" id="SMKZ01000050">
    <property type="protein sequence ID" value="TDE00425.1"/>
    <property type="molecule type" value="Genomic_DNA"/>
</dbReference>
<feature type="domain" description="HTTM-like" evidence="7">
    <location>
        <begin position="26"/>
        <end position="321"/>
    </location>
</feature>
<evidence type="ECO:0000256" key="4">
    <source>
        <dbReference type="ARBA" id="ARBA00023136"/>
    </source>
</evidence>
<comment type="subcellular location">
    <subcellularLocation>
        <location evidence="1">Endomembrane system</location>
        <topology evidence="1">Multi-pass membrane protein</topology>
    </subcellularLocation>
</comment>
<dbReference type="SMART" id="SM00752">
    <property type="entry name" value="HTTM"/>
    <property type="match status" value="1"/>
</dbReference>
<evidence type="ECO:0000256" key="5">
    <source>
        <dbReference type="SAM" id="MobiDB-lite"/>
    </source>
</evidence>
<dbReference type="OrthoDB" id="128729at2"/>
<keyword evidence="3 6" id="KW-1133">Transmembrane helix</keyword>
<dbReference type="Pfam" id="PF05090">
    <property type="entry name" value="HTTM"/>
    <property type="match status" value="1"/>
</dbReference>
<feature type="transmembrane region" description="Helical" evidence="6">
    <location>
        <begin position="284"/>
        <end position="309"/>
    </location>
</feature>
<accession>A0A4R5CRS1</accession>
<evidence type="ECO:0000313" key="9">
    <source>
        <dbReference type="Proteomes" id="UP000294739"/>
    </source>
</evidence>
<evidence type="ECO:0000256" key="3">
    <source>
        <dbReference type="ARBA" id="ARBA00022989"/>
    </source>
</evidence>
<dbReference type="GO" id="GO:0012505">
    <property type="term" value="C:endomembrane system"/>
    <property type="evidence" value="ECO:0007669"/>
    <property type="project" value="UniProtKB-SubCell"/>
</dbReference>
<dbReference type="InParanoid" id="A0A4R5CRS1"/>
<feature type="transmembrane region" description="Helical" evidence="6">
    <location>
        <begin position="256"/>
        <end position="277"/>
    </location>
</feature>